<keyword evidence="3" id="KW-1185">Reference proteome</keyword>
<dbReference type="RefSeq" id="WP_114795306.1">
    <property type="nucleotide sequence ID" value="NZ_QQZY01000002.1"/>
</dbReference>
<feature type="coiled-coil region" evidence="1">
    <location>
        <begin position="9"/>
        <end position="62"/>
    </location>
</feature>
<evidence type="ECO:0000313" key="2">
    <source>
        <dbReference type="EMBL" id="RDI75061.1"/>
    </source>
</evidence>
<comment type="caution">
    <text evidence="2">The sequence shown here is derived from an EMBL/GenBank/DDBJ whole genome shotgun (WGS) entry which is preliminary data.</text>
</comment>
<proteinExistence type="predicted"/>
<reference evidence="3" key="2">
    <citation type="journal article" date="2019" name="MicrobiologyOpen">
        <title>High-quality draft genome sequence of Gaiella occulta isolated from a 150 meter deep mineral water borehole and comparison with the genome sequences of other deep-branching lineages of the phylum Actinobacteria.</title>
        <authorList>
            <person name="Severino R."/>
            <person name="Froufe H.J.C."/>
            <person name="Barroso C."/>
            <person name="Albuquerque L."/>
            <person name="Lobo-da-Cunha A."/>
            <person name="da Costa M.S."/>
            <person name="Egas C."/>
        </authorList>
    </citation>
    <scope>NUCLEOTIDE SEQUENCE [LARGE SCALE GENOMIC DNA]</scope>
    <source>
        <strain evidence="3">F2-233</strain>
    </source>
</reference>
<dbReference type="EMBL" id="QQZY01000002">
    <property type="protein sequence ID" value="RDI75061.1"/>
    <property type="molecule type" value="Genomic_DNA"/>
</dbReference>
<name>A0A7M2YZW4_9ACTN</name>
<keyword evidence="1" id="KW-0175">Coiled coil</keyword>
<reference evidence="2 3" key="1">
    <citation type="submission" date="2018-07" db="EMBL/GenBank/DDBJ databases">
        <title>High-quality-draft genome sequence of Gaiella occulta.</title>
        <authorList>
            <person name="Severino R."/>
            <person name="Froufe H.J.C."/>
            <person name="Rainey F.A."/>
            <person name="Barroso C."/>
            <person name="Albuquerque L."/>
            <person name="Lobo-Da-Cunha A."/>
            <person name="Da Costa M.S."/>
            <person name="Egas C."/>
        </authorList>
    </citation>
    <scope>NUCLEOTIDE SEQUENCE [LARGE SCALE GENOMIC DNA]</scope>
    <source>
        <strain evidence="2 3">F2-233</strain>
    </source>
</reference>
<dbReference type="AlphaFoldDB" id="A0A7M2YZW4"/>
<dbReference type="Proteomes" id="UP000254134">
    <property type="component" value="Unassembled WGS sequence"/>
</dbReference>
<evidence type="ECO:0000256" key="1">
    <source>
        <dbReference type="SAM" id="Coils"/>
    </source>
</evidence>
<protein>
    <submittedName>
        <fullName evidence="2">Uncharacterized protein</fullName>
    </submittedName>
</protein>
<organism evidence="2 3">
    <name type="scientific">Gaiella occulta</name>
    <dbReference type="NCBI Taxonomy" id="1002870"/>
    <lineage>
        <taxon>Bacteria</taxon>
        <taxon>Bacillati</taxon>
        <taxon>Actinomycetota</taxon>
        <taxon>Thermoleophilia</taxon>
        <taxon>Gaiellales</taxon>
        <taxon>Gaiellaceae</taxon>
        <taxon>Gaiella</taxon>
    </lineage>
</organism>
<gene>
    <name evidence="2" type="ORF">Gocc_0859</name>
</gene>
<accession>A0A7M2YZW4</accession>
<sequence>MSTGSGEGLERAQELLERLRVKLEGLERLADAGDADAAVDDLTEIAEIAKEIEAEIQRARASADAGA</sequence>
<evidence type="ECO:0000313" key="3">
    <source>
        <dbReference type="Proteomes" id="UP000254134"/>
    </source>
</evidence>